<feature type="domain" description="DJ-1/PfpI" evidence="2">
    <location>
        <begin position="3"/>
        <end position="167"/>
    </location>
</feature>
<dbReference type="FunFam" id="3.40.50.880:FF:000015">
    <property type="entry name" value="Protein DJ-1 homolog C"/>
    <property type="match status" value="1"/>
</dbReference>
<reference evidence="3 4" key="1">
    <citation type="submission" date="2019-02" db="EMBL/GenBank/DDBJ databases">
        <title>Isolation and identification of novel species under the genus Muribaculum.</title>
        <authorList>
            <person name="Miyake S."/>
            <person name="Ding Y."/>
            <person name="Low A."/>
            <person name="Soh M."/>
            <person name="Seedorf H."/>
        </authorList>
    </citation>
    <scope>NUCLEOTIDE SEQUENCE [LARGE SCALE GENOMIC DNA]</scope>
    <source>
        <strain evidence="3 4">TLL-A3</strain>
    </source>
</reference>
<dbReference type="GO" id="GO:0005737">
    <property type="term" value="C:cytoplasm"/>
    <property type="evidence" value="ECO:0007669"/>
    <property type="project" value="TreeGrafter"/>
</dbReference>
<dbReference type="InterPro" id="IPR002818">
    <property type="entry name" value="DJ-1/PfpI"/>
</dbReference>
<dbReference type="InterPro" id="IPR029062">
    <property type="entry name" value="Class_I_gatase-like"/>
</dbReference>
<dbReference type="InterPro" id="IPR050325">
    <property type="entry name" value="Prot/Nucl_acid_deglycase"/>
</dbReference>
<evidence type="ECO:0000259" key="2">
    <source>
        <dbReference type="Pfam" id="PF01965"/>
    </source>
</evidence>
<dbReference type="Proteomes" id="UP000297635">
    <property type="component" value="Unassembled WGS sequence"/>
</dbReference>
<dbReference type="RefSeq" id="WP_135470349.1">
    <property type="nucleotide sequence ID" value="NZ_CASCNC010000015.1"/>
</dbReference>
<dbReference type="SUPFAM" id="SSF52317">
    <property type="entry name" value="Class I glutamine amidotransferase-like"/>
    <property type="match status" value="1"/>
</dbReference>
<dbReference type="AlphaFoldDB" id="A0A4Z0V894"/>
<dbReference type="Pfam" id="PF01965">
    <property type="entry name" value="DJ-1_PfpI"/>
    <property type="match status" value="1"/>
</dbReference>
<dbReference type="EMBL" id="SJSA01000001">
    <property type="protein sequence ID" value="TGG39638.1"/>
    <property type="molecule type" value="Genomic_DNA"/>
</dbReference>
<evidence type="ECO:0000256" key="1">
    <source>
        <dbReference type="ARBA" id="ARBA00022737"/>
    </source>
</evidence>
<dbReference type="PANTHER" id="PTHR48094:SF12">
    <property type="entry name" value="PARKINSON DISEASE PROTEIN 7 HOMOLOG"/>
    <property type="match status" value="1"/>
</dbReference>
<dbReference type="NCBIfam" id="TIGR01383">
    <property type="entry name" value="not_thiJ"/>
    <property type="match status" value="1"/>
</dbReference>
<name>A0A4Z0V894_9BACT</name>
<protein>
    <submittedName>
        <fullName evidence="3">DJ-1/PfpI family protein</fullName>
    </submittedName>
</protein>
<comment type="caution">
    <text evidence="3">The sequence shown here is derived from an EMBL/GenBank/DDBJ whole genome shotgun (WGS) entry which is preliminary data.</text>
</comment>
<evidence type="ECO:0000313" key="3">
    <source>
        <dbReference type="EMBL" id="TGG39638.1"/>
    </source>
</evidence>
<dbReference type="CDD" id="cd03135">
    <property type="entry name" value="GATase1_DJ-1"/>
    <property type="match status" value="1"/>
</dbReference>
<keyword evidence="1" id="KW-0677">Repeat</keyword>
<proteinExistence type="predicted"/>
<sequence>MSKAYIFLADGFEEIEALAPVDLLRRAGVNVSTVSITQQKEVTGAHGVTVAADTVIADADASDVDLIVCPGGMPGAANLAACEELNRMIRAQHTSGRYISAICAAPAVTLSPLGILSGKNATCYPGFEKALSEAGAIHTAERVVRDGNIITSNGPSSAIQFGLALVEALCGADTAKTVASGILL</sequence>
<accession>A0A4Z0V894</accession>
<gene>
    <name evidence="3" type="ORF">EZ315_02565</name>
</gene>
<organism evidence="3 4">
    <name type="scientific">Duncaniella freteri</name>
    <dbReference type="NCBI Taxonomy" id="2530391"/>
    <lineage>
        <taxon>Bacteria</taxon>
        <taxon>Pseudomonadati</taxon>
        <taxon>Bacteroidota</taxon>
        <taxon>Bacteroidia</taxon>
        <taxon>Bacteroidales</taxon>
        <taxon>Muribaculaceae</taxon>
        <taxon>Duncaniella</taxon>
    </lineage>
</organism>
<evidence type="ECO:0000313" key="4">
    <source>
        <dbReference type="Proteomes" id="UP000297635"/>
    </source>
</evidence>
<dbReference type="InterPro" id="IPR006287">
    <property type="entry name" value="DJ-1"/>
</dbReference>
<keyword evidence="4" id="KW-1185">Reference proteome</keyword>
<dbReference type="Gene3D" id="3.40.50.880">
    <property type="match status" value="1"/>
</dbReference>
<dbReference type="PANTHER" id="PTHR48094">
    <property type="entry name" value="PROTEIN/NUCLEIC ACID DEGLYCASE DJ-1-RELATED"/>
    <property type="match status" value="1"/>
</dbReference>
<dbReference type="GeneID" id="82148658"/>